<dbReference type="PANTHER" id="PTHR43285:SF4">
    <property type="entry name" value="TRANSFERASE"/>
    <property type="match status" value="1"/>
</dbReference>
<dbReference type="GO" id="GO:0005829">
    <property type="term" value="C:cytosol"/>
    <property type="evidence" value="ECO:0007669"/>
    <property type="project" value="TreeGrafter"/>
</dbReference>
<dbReference type="AlphaFoldDB" id="A0A2N5WWW7"/>
<feature type="domain" description="Glycosyl transferase family 3 N-terminal" evidence="5">
    <location>
        <begin position="27"/>
        <end position="82"/>
    </location>
</feature>
<evidence type="ECO:0000256" key="2">
    <source>
        <dbReference type="ARBA" id="ARBA00022679"/>
    </source>
</evidence>
<sequence length="339" mass="37441">MNITPVFDQPATEHPFAPYVRILGKGKSGSRSFDRQEAATAFSMILANEVEPLQLGAFLMLLRVKEETGEELAGFVDACRLHMKQPGTGLTADLDWSSYAGKKHQHPWYVLSLLLLAGAGYRVFVHGSDGHTAGRLYTAQAMTQLGLPVAADWQQVSVQLDEQCLSYLPLRAFCPRLHELIQLRPLLGLRSPVNTLTRMLNPLSAPASLQSVFHPAYAALHQEADRLLGQPRALVLKGDSGEIEVKPQADTRLQLLRENRSEEILLPRTLNGKVAPVDAPDTAPLVTLWRGEQHDAYGLNAVLATTAAALLVLQPEWELPECEEQSRLLWADRDPGRLN</sequence>
<dbReference type="Gene3D" id="1.20.970.10">
    <property type="entry name" value="Transferase, Pyrimidine Nucleoside Phosphorylase, Chain C"/>
    <property type="match status" value="1"/>
</dbReference>
<dbReference type="RefSeq" id="WP_101519146.1">
    <property type="nucleotide sequence ID" value="NZ_PKUS01000051.1"/>
</dbReference>
<protein>
    <submittedName>
        <fullName evidence="6">Glycosyl transferase family protein</fullName>
    </submittedName>
</protein>
<dbReference type="Pfam" id="PF00591">
    <property type="entry name" value="Glycos_transf_3"/>
    <property type="match status" value="1"/>
</dbReference>
<dbReference type="InterPro" id="IPR000312">
    <property type="entry name" value="Glycosyl_Trfase_fam3"/>
</dbReference>
<evidence type="ECO:0000256" key="1">
    <source>
        <dbReference type="ARBA" id="ARBA00022676"/>
    </source>
</evidence>
<dbReference type="GO" id="GO:0004048">
    <property type="term" value="F:anthranilate phosphoribosyltransferase activity"/>
    <property type="evidence" value="ECO:0007669"/>
    <property type="project" value="InterPro"/>
</dbReference>
<dbReference type="NCBIfam" id="NF006564">
    <property type="entry name" value="PRK09071.1"/>
    <property type="match status" value="1"/>
</dbReference>
<keyword evidence="1" id="KW-0328">Glycosyltransferase</keyword>
<evidence type="ECO:0000313" key="6">
    <source>
        <dbReference type="EMBL" id="PLW66713.1"/>
    </source>
</evidence>
<keyword evidence="2 6" id="KW-0808">Transferase</keyword>
<keyword evidence="7" id="KW-1185">Reference proteome</keyword>
<dbReference type="Proteomes" id="UP000235005">
    <property type="component" value="Unassembled WGS sequence"/>
</dbReference>
<dbReference type="InterPro" id="IPR035902">
    <property type="entry name" value="Nuc_phospho_transferase"/>
</dbReference>
<accession>A0A2N5WWW7</accession>
<dbReference type="Pfam" id="PF02885">
    <property type="entry name" value="Glycos_trans_3N"/>
    <property type="match status" value="1"/>
</dbReference>
<feature type="domain" description="Glycosyl transferase family 3" evidence="4">
    <location>
        <begin position="114"/>
        <end position="266"/>
    </location>
</feature>
<dbReference type="PANTHER" id="PTHR43285">
    <property type="entry name" value="ANTHRANILATE PHOSPHORIBOSYLTRANSFERASE"/>
    <property type="match status" value="1"/>
</dbReference>
<dbReference type="EMBL" id="PKUS01000051">
    <property type="protein sequence ID" value="PLW66713.1"/>
    <property type="molecule type" value="Genomic_DNA"/>
</dbReference>
<name>A0A2N5WWW7_9GAMM</name>
<dbReference type="GO" id="GO:0000162">
    <property type="term" value="P:L-tryptophan biosynthetic process"/>
    <property type="evidence" value="ECO:0007669"/>
    <property type="project" value="UniProtKB-KW"/>
</dbReference>
<evidence type="ECO:0000259" key="4">
    <source>
        <dbReference type="Pfam" id="PF00591"/>
    </source>
</evidence>
<dbReference type="SUPFAM" id="SSF52418">
    <property type="entry name" value="Nucleoside phosphorylase/phosphoribosyltransferase catalytic domain"/>
    <property type="match status" value="1"/>
</dbReference>
<keyword evidence="3" id="KW-0822">Tryptophan biosynthesis</keyword>
<evidence type="ECO:0000259" key="5">
    <source>
        <dbReference type="Pfam" id="PF02885"/>
    </source>
</evidence>
<reference evidence="6 7" key="1">
    <citation type="submission" date="2018-01" db="EMBL/GenBank/DDBJ databases">
        <title>The draft genome sequence of Halioglobus lutimaris HF004.</title>
        <authorList>
            <person name="Du Z.-J."/>
            <person name="Shi M.-J."/>
        </authorList>
    </citation>
    <scope>NUCLEOTIDE SEQUENCE [LARGE SCALE GENOMIC DNA]</scope>
    <source>
        <strain evidence="6 7">HF004</strain>
    </source>
</reference>
<evidence type="ECO:0000256" key="3">
    <source>
        <dbReference type="ARBA" id="ARBA00022822"/>
    </source>
</evidence>
<keyword evidence="3" id="KW-0028">Amino-acid biosynthesis</keyword>
<organism evidence="6 7">
    <name type="scientific">Pseudohalioglobus lutimaris</name>
    <dbReference type="NCBI Taxonomy" id="1737061"/>
    <lineage>
        <taxon>Bacteria</taxon>
        <taxon>Pseudomonadati</taxon>
        <taxon>Pseudomonadota</taxon>
        <taxon>Gammaproteobacteria</taxon>
        <taxon>Cellvibrionales</taxon>
        <taxon>Halieaceae</taxon>
        <taxon>Pseudohalioglobus</taxon>
    </lineage>
</organism>
<evidence type="ECO:0000313" key="7">
    <source>
        <dbReference type="Proteomes" id="UP000235005"/>
    </source>
</evidence>
<gene>
    <name evidence="6" type="ORF">C0039_20375</name>
</gene>
<proteinExistence type="predicted"/>
<dbReference type="InterPro" id="IPR036320">
    <property type="entry name" value="Glycosyl_Trfase_fam3_N_dom_sf"/>
</dbReference>
<dbReference type="InterPro" id="IPR005940">
    <property type="entry name" value="Anthranilate_Pribosyl_Tfrase"/>
</dbReference>
<dbReference type="SUPFAM" id="SSF47648">
    <property type="entry name" value="Nucleoside phosphorylase/phosphoribosyltransferase N-terminal domain"/>
    <property type="match status" value="1"/>
</dbReference>
<dbReference type="OrthoDB" id="9768896at2"/>
<keyword evidence="3" id="KW-0057">Aromatic amino acid biosynthesis</keyword>
<dbReference type="Gene3D" id="3.40.1030.10">
    <property type="entry name" value="Nucleoside phosphorylase/phosphoribosyltransferase catalytic domain"/>
    <property type="match status" value="1"/>
</dbReference>
<comment type="caution">
    <text evidence="6">The sequence shown here is derived from an EMBL/GenBank/DDBJ whole genome shotgun (WGS) entry which is preliminary data.</text>
</comment>
<dbReference type="InterPro" id="IPR017459">
    <property type="entry name" value="Glycosyl_Trfase_fam3_N_dom"/>
</dbReference>